<evidence type="ECO:0000313" key="4">
    <source>
        <dbReference type="Proteomes" id="UP001168821"/>
    </source>
</evidence>
<name>A0AA38HWW8_9CUCU</name>
<dbReference type="EMBL" id="JALNTZ010000007">
    <property type="protein sequence ID" value="KAJ3645700.1"/>
    <property type="molecule type" value="Genomic_DNA"/>
</dbReference>
<evidence type="ECO:0000256" key="2">
    <source>
        <dbReference type="SAM" id="SignalP"/>
    </source>
</evidence>
<feature type="chain" id="PRO_5041253167" evidence="2">
    <location>
        <begin position="16"/>
        <end position="615"/>
    </location>
</feature>
<feature type="region of interest" description="Disordered" evidence="1">
    <location>
        <begin position="69"/>
        <end position="112"/>
    </location>
</feature>
<accession>A0AA38HWW8</accession>
<proteinExistence type="predicted"/>
<feature type="compositionally biased region" description="Polar residues" evidence="1">
    <location>
        <begin position="455"/>
        <end position="482"/>
    </location>
</feature>
<feature type="region of interest" description="Disordered" evidence="1">
    <location>
        <begin position="325"/>
        <end position="482"/>
    </location>
</feature>
<feature type="compositionally biased region" description="Low complexity" evidence="1">
    <location>
        <begin position="373"/>
        <end position="392"/>
    </location>
</feature>
<evidence type="ECO:0000313" key="3">
    <source>
        <dbReference type="EMBL" id="KAJ3645700.1"/>
    </source>
</evidence>
<feature type="compositionally biased region" description="Low complexity" evidence="1">
    <location>
        <begin position="102"/>
        <end position="112"/>
    </location>
</feature>
<keyword evidence="4" id="KW-1185">Reference proteome</keyword>
<reference evidence="3" key="1">
    <citation type="journal article" date="2023" name="G3 (Bethesda)">
        <title>Whole genome assemblies of Zophobas morio and Tenebrio molitor.</title>
        <authorList>
            <person name="Kaur S."/>
            <person name="Stinson S.A."/>
            <person name="diCenzo G.C."/>
        </authorList>
    </citation>
    <scope>NUCLEOTIDE SEQUENCE</scope>
    <source>
        <strain evidence="3">QUZm001</strain>
    </source>
</reference>
<dbReference type="AlphaFoldDB" id="A0AA38HWW8"/>
<dbReference type="Proteomes" id="UP001168821">
    <property type="component" value="Unassembled WGS sequence"/>
</dbReference>
<feature type="compositionally biased region" description="Low complexity" evidence="1">
    <location>
        <begin position="333"/>
        <end position="344"/>
    </location>
</feature>
<feature type="region of interest" description="Disordered" evidence="1">
    <location>
        <begin position="542"/>
        <end position="615"/>
    </location>
</feature>
<organism evidence="3 4">
    <name type="scientific">Zophobas morio</name>
    <dbReference type="NCBI Taxonomy" id="2755281"/>
    <lineage>
        <taxon>Eukaryota</taxon>
        <taxon>Metazoa</taxon>
        <taxon>Ecdysozoa</taxon>
        <taxon>Arthropoda</taxon>
        <taxon>Hexapoda</taxon>
        <taxon>Insecta</taxon>
        <taxon>Pterygota</taxon>
        <taxon>Neoptera</taxon>
        <taxon>Endopterygota</taxon>
        <taxon>Coleoptera</taxon>
        <taxon>Polyphaga</taxon>
        <taxon>Cucujiformia</taxon>
        <taxon>Tenebrionidae</taxon>
        <taxon>Zophobas</taxon>
    </lineage>
</organism>
<feature type="compositionally biased region" description="Basic and acidic residues" evidence="1">
    <location>
        <begin position="69"/>
        <end position="78"/>
    </location>
</feature>
<feature type="compositionally biased region" description="Polar residues" evidence="1">
    <location>
        <begin position="548"/>
        <end position="557"/>
    </location>
</feature>
<sequence length="615" mass="67063">MYVIGLLVVLTVVESRPQISLEYKPMRPFYHPRPSGTHPSQIVPSGQPWPDNANANQNFNQVPTIADRTKETQSENKETSLSGSSSGFLWPETEDSEEEITKPPTQTSTTTRKITLEYQPTRPPHHPKPGNNLQPIVPPSKPWPAGPDGYLTTLAPTIVDRIKEDSLQTSTPTSQTQTPINLGYKPTRPFYHPNPGNHINQIVPPGQPWPSSPEGYQNFSQVGNSPNLVNRIQETSSTSTTTKSPQETISLEYQPNRPSFHPNPGNNINQIVPPGQPWPSSAEGYQNFSQTGNSPDLVNKIKDTTVPSTVATAKPQEQTISLEYQPNRPSFHPNPGNNINQIIPPGKPWPGNPQGYQNFSQTGNSPNVVNRGQETNSSSAEQSSTQSTSSSQLPQKPPISLEYQPNPPFHARPGSTLSQIVPPGEPWPNNPEGYQNFSQMAPALNVQERVKESPESSTTIQVPSAVPTQTPISLESKPSTPGNTLAQVVPLGQLRPGSSEGDQNIAQSTQLPDLLTRLKDFVDKKNAKDKGTKPEETVIVEEMESKSDGNLTESGQSKPEIINGTEQPTESSVSELMSSETSTTNAAATTVRNIHPEGKLYTSAPVKETNEQKLS</sequence>
<feature type="compositionally biased region" description="Low complexity" evidence="1">
    <location>
        <begin position="569"/>
        <end position="590"/>
    </location>
</feature>
<protein>
    <submittedName>
        <fullName evidence="3">Uncharacterized protein</fullName>
    </submittedName>
</protein>
<comment type="caution">
    <text evidence="3">The sequence shown here is derived from an EMBL/GenBank/DDBJ whole genome shotgun (WGS) entry which is preliminary data.</text>
</comment>
<feature type="signal peptide" evidence="2">
    <location>
        <begin position="1"/>
        <end position="15"/>
    </location>
</feature>
<gene>
    <name evidence="3" type="ORF">Zmor_023340</name>
</gene>
<evidence type="ECO:0000256" key="1">
    <source>
        <dbReference type="SAM" id="MobiDB-lite"/>
    </source>
</evidence>
<feature type="compositionally biased region" description="Polar residues" evidence="1">
    <location>
        <begin position="354"/>
        <end position="372"/>
    </location>
</feature>
<keyword evidence="2" id="KW-0732">Signal</keyword>